<evidence type="ECO:0000259" key="1">
    <source>
        <dbReference type="PROSITE" id="PS50846"/>
    </source>
</evidence>
<feature type="domain" description="HMA" evidence="1">
    <location>
        <begin position="2"/>
        <end position="66"/>
    </location>
</feature>
<dbReference type="InterPro" id="IPR036163">
    <property type="entry name" value="HMA_dom_sf"/>
</dbReference>
<organism evidence="2 3">
    <name type="scientific">Tessaracoccus flavescens</name>
    <dbReference type="NCBI Taxonomy" id="399497"/>
    <lineage>
        <taxon>Bacteria</taxon>
        <taxon>Bacillati</taxon>
        <taxon>Actinomycetota</taxon>
        <taxon>Actinomycetes</taxon>
        <taxon>Propionibacteriales</taxon>
        <taxon>Propionibacteriaceae</taxon>
        <taxon>Tessaracoccus</taxon>
    </lineage>
</organism>
<dbReference type="Pfam" id="PF00403">
    <property type="entry name" value="HMA"/>
    <property type="match status" value="1"/>
</dbReference>
<proteinExistence type="predicted"/>
<dbReference type="SUPFAM" id="SSF55008">
    <property type="entry name" value="HMA, heavy metal-associated domain"/>
    <property type="match status" value="1"/>
</dbReference>
<accession>A0A1Q2D1J7</accession>
<dbReference type="Proteomes" id="UP000188235">
    <property type="component" value="Chromosome"/>
</dbReference>
<keyword evidence="3" id="KW-1185">Reference proteome</keyword>
<dbReference type="AlphaFoldDB" id="A0A1Q2D1J7"/>
<name>A0A1Q2D1J7_9ACTN</name>
<reference evidence="2 3" key="1">
    <citation type="journal article" date="2008" name="Int. J. Syst. Evol. Microbiol.">
        <title>Tessaracoccus flavescens sp. nov., isolated from marine sediment.</title>
        <authorList>
            <person name="Lee D.W."/>
            <person name="Lee S.D."/>
        </authorList>
    </citation>
    <scope>NUCLEOTIDE SEQUENCE [LARGE SCALE GENOMIC DNA]</scope>
    <source>
        <strain evidence="2 3">SST-39T</strain>
    </source>
</reference>
<dbReference type="RefSeq" id="WP_077352179.1">
    <property type="nucleotide sequence ID" value="NZ_CP019607.1"/>
</dbReference>
<evidence type="ECO:0000313" key="3">
    <source>
        <dbReference type="Proteomes" id="UP000188235"/>
    </source>
</evidence>
<dbReference type="KEGG" id="tfa:BW733_16485"/>
<sequence length="68" mass="7174">MATNEYQVSGMSCGHCEASMREELSKVGLTDVRIDLQSGRVAVTSPTPIDDAAVIDAVEEAGYTAVRA</sequence>
<gene>
    <name evidence="2" type="ORF">BW733_16485</name>
</gene>
<dbReference type="EMBL" id="CP019607">
    <property type="protein sequence ID" value="AQP52183.1"/>
    <property type="molecule type" value="Genomic_DNA"/>
</dbReference>
<evidence type="ECO:0000313" key="2">
    <source>
        <dbReference type="EMBL" id="AQP52183.1"/>
    </source>
</evidence>
<dbReference type="GO" id="GO:0046872">
    <property type="term" value="F:metal ion binding"/>
    <property type="evidence" value="ECO:0007669"/>
    <property type="project" value="InterPro"/>
</dbReference>
<dbReference type="OrthoDB" id="9813965at2"/>
<dbReference type="CDD" id="cd00371">
    <property type="entry name" value="HMA"/>
    <property type="match status" value="1"/>
</dbReference>
<dbReference type="STRING" id="399497.BW733_16485"/>
<dbReference type="InterPro" id="IPR006121">
    <property type="entry name" value="HMA_dom"/>
</dbReference>
<dbReference type="PROSITE" id="PS50846">
    <property type="entry name" value="HMA_2"/>
    <property type="match status" value="1"/>
</dbReference>
<dbReference type="Gene3D" id="3.30.70.100">
    <property type="match status" value="1"/>
</dbReference>
<protein>
    <submittedName>
        <fullName evidence="2">Heavy metal transporter</fullName>
    </submittedName>
</protein>